<evidence type="ECO:0000259" key="3">
    <source>
        <dbReference type="Pfam" id="PF12146"/>
    </source>
</evidence>
<dbReference type="InterPro" id="IPR022742">
    <property type="entry name" value="Hydrolase_4"/>
</dbReference>
<keyword evidence="2" id="KW-0732">Signal</keyword>
<dbReference type="Gene3D" id="3.40.50.1820">
    <property type="entry name" value="alpha/beta hydrolase"/>
    <property type="match status" value="1"/>
</dbReference>
<dbReference type="PROSITE" id="PS51257">
    <property type="entry name" value="PROKAR_LIPOPROTEIN"/>
    <property type="match status" value="1"/>
</dbReference>
<dbReference type="InterPro" id="IPR051044">
    <property type="entry name" value="MAG_DAG_Lipase"/>
</dbReference>
<sequence>MIRAVLTAAVLMLLAACAPVTQLAGKPDVTFQGPRLEEHAFVSFDGARLGLSEWDPATGEPWAVVIGLHGMNDYANAFHLAGEQWAQDGITTIAYDQRGFGRSPARGVWGGQDLMAEDLRTITALARQRYPHAIIAVAGESMGAAVAIDAFSSDRPPAADRLVLVSPAVWGWSSQPWPNSAALWLTAHIDGPLVMNPPRFLENHILASDNIDELRHMGRDPLMIWGARTDTLYGLVDLMQTAWEKAGQTSIPALYLAGKHDQIIPLHSHFEAARKLRPDDRSALYPNGWHLLLVDKQAGVVWRDIEGYIRDPAARLASHTPPIPGAPTPAEKPTVQATR</sequence>
<evidence type="ECO:0000256" key="2">
    <source>
        <dbReference type="SAM" id="SignalP"/>
    </source>
</evidence>
<dbReference type="EMBL" id="CP073078">
    <property type="protein sequence ID" value="QUD89725.1"/>
    <property type="molecule type" value="Genomic_DNA"/>
</dbReference>
<evidence type="ECO:0000313" key="4">
    <source>
        <dbReference type="EMBL" id="QUD89725.1"/>
    </source>
</evidence>
<name>A0A975G2K6_9CAUL</name>
<protein>
    <submittedName>
        <fullName evidence="4">Lysophospholipase</fullName>
    </submittedName>
</protein>
<proteinExistence type="predicted"/>
<dbReference type="KEGG" id="caul:KCG34_07600"/>
<dbReference type="PRINTS" id="PR00111">
    <property type="entry name" value="ABHYDROLASE"/>
</dbReference>
<evidence type="ECO:0000313" key="5">
    <source>
        <dbReference type="Proteomes" id="UP000676409"/>
    </source>
</evidence>
<feature type="signal peptide" evidence="2">
    <location>
        <begin position="1"/>
        <end position="23"/>
    </location>
</feature>
<dbReference type="AlphaFoldDB" id="A0A975G2K6"/>
<dbReference type="RefSeq" id="WP_211939777.1">
    <property type="nucleotide sequence ID" value="NZ_CP073078.1"/>
</dbReference>
<dbReference type="SUPFAM" id="SSF53474">
    <property type="entry name" value="alpha/beta-Hydrolases"/>
    <property type="match status" value="1"/>
</dbReference>
<dbReference type="PANTHER" id="PTHR11614">
    <property type="entry name" value="PHOSPHOLIPASE-RELATED"/>
    <property type="match status" value="1"/>
</dbReference>
<organism evidence="4 5">
    <name type="scientific">Phenylobacterium montanum</name>
    <dbReference type="NCBI Taxonomy" id="2823693"/>
    <lineage>
        <taxon>Bacteria</taxon>
        <taxon>Pseudomonadati</taxon>
        <taxon>Pseudomonadota</taxon>
        <taxon>Alphaproteobacteria</taxon>
        <taxon>Caulobacterales</taxon>
        <taxon>Caulobacteraceae</taxon>
        <taxon>Phenylobacterium</taxon>
    </lineage>
</organism>
<gene>
    <name evidence="4" type="ORF">KCG34_07600</name>
</gene>
<reference evidence="4" key="1">
    <citation type="submission" date="2021-04" db="EMBL/GenBank/DDBJ databases">
        <title>The complete genome sequence of Caulobacter sp. S6.</title>
        <authorList>
            <person name="Tang Y."/>
            <person name="Ouyang W."/>
            <person name="Liu Q."/>
            <person name="Huang B."/>
            <person name="Guo Z."/>
            <person name="Lei P."/>
        </authorList>
    </citation>
    <scope>NUCLEOTIDE SEQUENCE</scope>
    <source>
        <strain evidence="4">S6</strain>
    </source>
</reference>
<feature type="domain" description="Serine aminopeptidase S33" evidence="3">
    <location>
        <begin position="60"/>
        <end position="297"/>
    </location>
</feature>
<dbReference type="Pfam" id="PF12146">
    <property type="entry name" value="Hydrolase_4"/>
    <property type="match status" value="1"/>
</dbReference>
<evidence type="ECO:0000256" key="1">
    <source>
        <dbReference type="SAM" id="MobiDB-lite"/>
    </source>
</evidence>
<feature type="region of interest" description="Disordered" evidence="1">
    <location>
        <begin position="316"/>
        <end position="339"/>
    </location>
</feature>
<keyword evidence="5" id="KW-1185">Reference proteome</keyword>
<dbReference type="Proteomes" id="UP000676409">
    <property type="component" value="Chromosome"/>
</dbReference>
<dbReference type="InterPro" id="IPR000073">
    <property type="entry name" value="AB_hydrolase_1"/>
</dbReference>
<accession>A0A975G2K6</accession>
<dbReference type="InterPro" id="IPR029058">
    <property type="entry name" value="AB_hydrolase_fold"/>
</dbReference>
<feature type="chain" id="PRO_5037424195" evidence="2">
    <location>
        <begin position="24"/>
        <end position="339"/>
    </location>
</feature>